<dbReference type="Pfam" id="PF25797">
    <property type="entry name" value="PDF2_C"/>
    <property type="match status" value="1"/>
</dbReference>
<dbReference type="EMBL" id="JAAALK010000282">
    <property type="protein sequence ID" value="KAG8079452.1"/>
    <property type="molecule type" value="Genomic_DNA"/>
</dbReference>
<comment type="caution">
    <text evidence="3">The sequence shown here is derived from an EMBL/GenBank/DDBJ whole genome shotgun (WGS) entry which is preliminary data.</text>
</comment>
<gene>
    <name evidence="3" type="ORF">GUJ93_ZPchr0007g3450</name>
</gene>
<keyword evidence="4" id="KW-1185">Reference proteome</keyword>
<evidence type="ECO:0000313" key="3">
    <source>
        <dbReference type="EMBL" id="KAG8079452.1"/>
    </source>
</evidence>
<name>A0A8J5T4V8_ZIZPA</name>
<feature type="region of interest" description="Disordered" evidence="1">
    <location>
        <begin position="111"/>
        <end position="155"/>
    </location>
</feature>
<feature type="domain" description="HD-Zip IV C-terminal" evidence="2">
    <location>
        <begin position="70"/>
        <end position="111"/>
    </location>
</feature>
<proteinExistence type="predicted"/>
<dbReference type="AlphaFoldDB" id="A0A8J5T4V8"/>
<dbReference type="InterPro" id="IPR042160">
    <property type="entry name" value="HD-Zip_IV"/>
</dbReference>
<dbReference type="PANTHER" id="PTHR45654:SF77">
    <property type="entry name" value="HOMEOBOX-LEUCINE ZIPPER PROTEIN MERISTEM L1"/>
    <property type="match status" value="1"/>
</dbReference>
<dbReference type="Proteomes" id="UP000729402">
    <property type="component" value="Unassembled WGS sequence"/>
</dbReference>
<evidence type="ECO:0000259" key="2">
    <source>
        <dbReference type="Pfam" id="PF25797"/>
    </source>
</evidence>
<sequence>MFFSRLQISDLSKIHVYSNERSVFHSDHELGEEEEHAEAGGDDSDELLRWRDGLSRALVDDIVRQQRRGRVSVNDPGWPPGIVLNASTSFWLPVPPKHVFDFLCDETSRSEVPEEAGVVGSKRRSKRSSRDEWDGGSEQEAAMSRRRLVAASSDE</sequence>
<dbReference type="PANTHER" id="PTHR45654">
    <property type="entry name" value="HOMEOBOX-LEUCINE ZIPPER PROTEIN MERISTEM L1"/>
    <property type="match status" value="1"/>
</dbReference>
<reference evidence="3" key="1">
    <citation type="journal article" date="2021" name="bioRxiv">
        <title>Whole Genome Assembly and Annotation of Northern Wild Rice, Zizania palustris L., Supports a Whole Genome Duplication in the Zizania Genus.</title>
        <authorList>
            <person name="Haas M."/>
            <person name="Kono T."/>
            <person name="Macchietto M."/>
            <person name="Millas R."/>
            <person name="McGilp L."/>
            <person name="Shao M."/>
            <person name="Duquette J."/>
            <person name="Hirsch C.N."/>
            <person name="Kimball J."/>
        </authorList>
    </citation>
    <scope>NUCLEOTIDE SEQUENCE</scope>
    <source>
        <tissue evidence="3">Fresh leaf tissue</tissue>
    </source>
</reference>
<accession>A0A8J5T4V8</accession>
<dbReference type="InterPro" id="IPR057993">
    <property type="entry name" value="HD-Zip_IV_C"/>
</dbReference>
<evidence type="ECO:0000313" key="4">
    <source>
        <dbReference type="Proteomes" id="UP000729402"/>
    </source>
</evidence>
<organism evidence="3 4">
    <name type="scientific">Zizania palustris</name>
    <name type="common">Northern wild rice</name>
    <dbReference type="NCBI Taxonomy" id="103762"/>
    <lineage>
        <taxon>Eukaryota</taxon>
        <taxon>Viridiplantae</taxon>
        <taxon>Streptophyta</taxon>
        <taxon>Embryophyta</taxon>
        <taxon>Tracheophyta</taxon>
        <taxon>Spermatophyta</taxon>
        <taxon>Magnoliopsida</taxon>
        <taxon>Liliopsida</taxon>
        <taxon>Poales</taxon>
        <taxon>Poaceae</taxon>
        <taxon>BOP clade</taxon>
        <taxon>Oryzoideae</taxon>
        <taxon>Oryzeae</taxon>
        <taxon>Zizaniinae</taxon>
        <taxon>Zizania</taxon>
    </lineage>
</organism>
<protein>
    <recommendedName>
        <fullName evidence="2">HD-Zip IV C-terminal domain-containing protein</fullName>
    </recommendedName>
</protein>
<dbReference type="OrthoDB" id="1714304at2759"/>
<evidence type="ECO:0000256" key="1">
    <source>
        <dbReference type="SAM" id="MobiDB-lite"/>
    </source>
</evidence>
<reference evidence="3" key="2">
    <citation type="submission" date="2021-02" db="EMBL/GenBank/DDBJ databases">
        <authorList>
            <person name="Kimball J.A."/>
            <person name="Haas M.W."/>
            <person name="Macchietto M."/>
            <person name="Kono T."/>
            <person name="Duquette J."/>
            <person name="Shao M."/>
        </authorList>
    </citation>
    <scope>NUCLEOTIDE SEQUENCE</scope>
    <source>
        <tissue evidence="3">Fresh leaf tissue</tissue>
    </source>
</reference>